<dbReference type="PANTHER" id="PTHR43280:SF28">
    <property type="entry name" value="HTH-TYPE TRANSCRIPTIONAL ACTIVATOR RHAS"/>
    <property type="match status" value="1"/>
</dbReference>
<reference evidence="6 7" key="1">
    <citation type="submission" date="2020-01" db="EMBL/GenBank/DDBJ databases">
        <title>Paenibacillus soybeanensis sp. nov. isolated from the nodules of soybean (Glycine max(L.) Merr).</title>
        <authorList>
            <person name="Wang H."/>
        </authorList>
    </citation>
    <scope>NUCLEOTIDE SEQUENCE [LARGE SCALE GENOMIC DNA]</scope>
    <source>
        <strain evidence="6 7">DSM 23054</strain>
    </source>
</reference>
<keyword evidence="3" id="KW-0804">Transcription</keyword>
<evidence type="ECO:0000256" key="1">
    <source>
        <dbReference type="ARBA" id="ARBA00023015"/>
    </source>
</evidence>
<dbReference type="PROSITE" id="PS00041">
    <property type="entry name" value="HTH_ARAC_FAMILY_1"/>
    <property type="match status" value="1"/>
</dbReference>
<evidence type="ECO:0000256" key="2">
    <source>
        <dbReference type="ARBA" id="ARBA00023125"/>
    </source>
</evidence>
<dbReference type="PRINTS" id="PR00032">
    <property type="entry name" value="HTHARAC"/>
</dbReference>
<dbReference type="SMART" id="SM00342">
    <property type="entry name" value="HTH_ARAC"/>
    <property type="match status" value="1"/>
</dbReference>
<feature type="compositionally biased region" description="Polar residues" evidence="4">
    <location>
        <begin position="1"/>
        <end position="18"/>
    </location>
</feature>
<dbReference type="InterPro" id="IPR018060">
    <property type="entry name" value="HTH_AraC"/>
</dbReference>
<dbReference type="InterPro" id="IPR003313">
    <property type="entry name" value="AraC-bd"/>
</dbReference>
<dbReference type="InterPro" id="IPR037923">
    <property type="entry name" value="HTH-like"/>
</dbReference>
<dbReference type="Pfam" id="PF02311">
    <property type="entry name" value="AraC_binding"/>
    <property type="match status" value="1"/>
</dbReference>
<name>A0A7X4YW74_9BACL</name>
<keyword evidence="2" id="KW-0238">DNA-binding</keyword>
<dbReference type="GO" id="GO:0003700">
    <property type="term" value="F:DNA-binding transcription factor activity"/>
    <property type="evidence" value="ECO:0007669"/>
    <property type="project" value="InterPro"/>
</dbReference>
<dbReference type="SUPFAM" id="SSF51215">
    <property type="entry name" value="Regulatory protein AraC"/>
    <property type="match status" value="1"/>
</dbReference>
<organism evidence="6 7">
    <name type="scientific">Paenibacillus sacheonensis</name>
    <dbReference type="NCBI Taxonomy" id="742054"/>
    <lineage>
        <taxon>Bacteria</taxon>
        <taxon>Bacillati</taxon>
        <taxon>Bacillota</taxon>
        <taxon>Bacilli</taxon>
        <taxon>Bacillales</taxon>
        <taxon>Paenibacillaceae</taxon>
        <taxon>Paenibacillus</taxon>
    </lineage>
</organism>
<dbReference type="Pfam" id="PF12833">
    <property type="entry name" value="HTH_18"/>
    <property type="match status" value="1"/>
</dbReference>
<dbReference type="PANTHER" id="PTHR43280">
    <property type="entry name" value="ARAC-FAMILY TRANSCRIPTIONAL REGULATOR"/>
    <property type="match status" value="1"/>
</dbReference>
<dbReference type="InterPro" id="IPR009057">
    <property type="entry name" value="Homeodomain-like_sf"/>
</dbReference>
<dbReference type="OrthoDB" id="2582835at2"/>
<feature type="region of interest" description="Disordered" evidence="4">
    <location>
        <begin position="1"/>
        <end position="22"/>
    </location>
</feature>
<dbReference type="PROSITE" id="PS01124">
    <property type="entry name" value="HTH_ARAC_FAMILY_2"/>
    <property type="match status" value="1"/>
</dbReference>
<keyword evidence="1" id="KW-0805">Transcription regulation</keyword>
<dbReference type="Gene3D" id="2.60.120.10">
    <property type="entry name" value="Jelly Rolls"/>
    <property type="match status" value="1"/>
</dbReference>
<evidence type="ECO:0000259" key="5">
    <source>
        <dbReference type="PROSITE" id="PS01124"/>
    </source>
</evidence>
<protein>
    <submittedName>
        <fullName evidence="6">Helix-turn-helix domain-containing protein</fullName>
    </submittedName>
</protein>
<evidence type="ECO:0000313" key="7">
    <source>
        <dbReference type="Proteomes" id="UP000558113"/>
    </source>
</evidence>
<feature type="domain" description="HTH araC/xylS-type" evidence="5">
    <location>
        <begin position="213"/>
        <end position="311"/>
    </location>
</feature>
<keyword evidence="7" id="KW-1185">Reference proteome</keyword>
<dbReference type="AlphaFoldDB" id="A0A7X4YW74"/>
<dbReference type="InterPro" id="IPR020449">
    <property type="entry name" value="Tscrpt_reg_AraC-type_HTH"/>
</dbReference>
<sequence length="320" mass="35885">MRESTNEPMDSATPSNALNPEPSFRGERLLPYASLIDNPVPVFVNRARESFELRMHAHDFIEICLVAEGSGYHYLDTDQMAVARGDLFFIPIGISHVFRPSAKGQPLALYNCIITAEQLDKLLLAVQAEPELAAFFQERRTGKAWFRIHDRGEEAQRLFHRLHGEFSSRRPGFIAALCALTAELLVLLYRRCSEEVEQPIEADADGFAASSMQELLAYIDTNCAEELRAADMAAKLGIGERQFQRSFKKAAGVTFLDYVQSARIDLSCRLLLGTADRISDIAARSGYLNAKFFNRLFKKKTGVTPRQYRTSAALSRRSAP</sequence>
<evidence type="ECO:0000256" key="3">
    <source>
        <dbReference type="ARBA" id="ARBA00023163"/>
    </source>
</evidence>
<dbReference type="Proteomes" id="UP000558113">
    <property type="component" value="Unassembled WGS sequence"/>
</dbReference>
<dbReference type="RefSeq" id="WP_161703948.1">
    <property type="nucleotide sequence ID" value="NZ_JAAAMU010000021.1"/>
</dbReference>
<dbReference type="InterPro" id="IPR014710">
    <property type="entry name" value="RmlC-like_jellyroll"/>
</dbReference>
<comment type="caution">
    <text evidence="6">The sequence shown here is derived from an EMBL/GenBank/DDBJ whole genome shotgun (WGS) entry which is preliminary data.</text>
</comment>
<accession>A0A7X4YW74</accession>
<gene>
    <name evidence="6" type="ORF">GT003_27255</name>
</gene>
<dbReference type="GO" id="GO:0043565">
    <property type="term" value="F:sequence-specific DNA binding"/>
    <property type="evidence" value="ECO:0007669"/>
    <property type="project" value="InterPro"/>
</dbReference>
<dbReference type="Gene3D" id="1.10.10.60">
    <property type="entry name" value="Homeodomain-like"/>
    <property type="match status" value="2"/>
</dbReference>
<evidence type="ECO:0000256" key="4">
    <source>
        <dbReference type="SAM" id="MobiDB-lite"/>
    </source>
</evidence>
<evidence type="ECO:0000313" key="6">
    <source>
        <dbReference type="EMBL" id="NBC72699.1"/>
    </source>
</evidence>
<dbReference type="SUPFAM" id="SSF46689">
    <property type="entry name" value="Homeodomain-like"/>
    <property type="match status" value="2"/>
</dbReference>
<proteinExistence type="predicted"/>
<dbReference type="InterPro" id="IPR018062">
    <property type="entry name" value="HTH_AraC-typ_CS"/>
</dbReference>
<dbReference type="EMBL" id="JAAAMU010000021">
    <property type="protein sequence ID" value="NBC72699.1"/>
    <property type="molecule type" value="Genomic_DNA"/>
</dbReference>